<dbReference type="GO" id="GO:0000049">
    <property type="term" value="F:tRNA binding"/>
    <property type="evidence" value="ECO:0007669"/>
    <property type="project" value="UniProtKB-KW"/>
</dbReference>
<keyword evidence="11" id="KW-1133">Transmembrane helix</keyword>
<evidence type="ECO:0000256" key="8">
    <source>
        <dbReference type="ARBA" id="ARBA00023242"/>
    </source>
</evidence>
<keyword evidence="11" id="KW-0472">Membrane</keyword>
<keyword evidence="8" id="KW-0539">Nucleus</keyword>
<dbReference type="InterPro" id="IPR023270">
    <property type="entry name" value="RCMT_NCL1"/>
</dbReference>
<proteinExistence type="inferred from homology"/>
<dbReference type="EMBL" id="DS566023">
    <property type="status" value="NOT_ANNOTATED_CDS"/>
    <property type="molecule type" value="Genomic_DNA"/>
</dbReference>
<protein>
    <recommendedName>
        <fullName evidence="12">SAM-dependent MTase RsmB/NOP-type domain-containing protein</fullName>
    </recommendedName>
</protein>
<dbReference type="GO" id="GO:0005634">
    <property type="term" value="C:nucleus"/>
    <property type="evidence" value="ECO:0007669"/>
    <property type="project" value="UniProtKB-SubCell"/>
</dbReference>
<sequence>MDVKTRGLLSGVYAGLGLLFAASAKFDWLSKGAAAAFLSLVWLGFVLAVSCTESWVKFRAPFLPRHLALDLGRTMFAALNSVETGLALGLWALHYLVSSSEGDAFWRLIIATLLLMIQAVWLFPKLELTAEFALYEELKEMDDEKMSFNQKMQFGEIRHNVQIQDRPHRIYHVLYMACEFVKIITLASFALHFVKAIPASMNSESQGADAAGGAPAPSKQPLIMQYYLHQGIIRLEEAAHVRATLEAPLPACFRVNPMTSVAPRIIDRLTNEFPEAFASVSSLGGQSLAPPRELSWYTSKHGRAWQLDCGKAALTKGARENGVIQDFRAFLLHHTAEGNLSRQEAVSMVPALLLDVHPHHRVLDMCAAPGSKTAQIMEALLSEEPLDSPAGFVVANDANEKRGFLLVHQLQRLGLDNFVVTCHEGQDFPGLYDPENNFALQRTNAFERVLCDVPCSGDGTIRKNRNLWGRWAPGSALTLHPTQIDLGLRAAALLRDNGDSIMTYSTCSLNPVENEAVVAELLRRADGALELVDCSELLPGLITRPGVTSWKVVWQARTAKGEARAPLQWFDQYESVPDFLQGSRILRSMFPPADKEDRQALQRCLRLFPTDQNTGGFFVAVLRKVRGANLPGKDQRGLDSYEVAATISGERKLSRRAQKLAEEGQTVSPVNENADKKPAKVAKPTYTKLRPDHWMQIKGFYGISETFPHENLYSRSEGTASVCLVNPNIRAAILAGEHVNILDTGLRVFARVQTAGKLVFRPTEEGLGRLLPFITKRRAHATREDLLAIVTAPGNDTKQVALGLEHFSEMLQEAAAAVREHSGVGPMLMVLPESDEASFAAQQLPAALPVWLGEKTLTLLVDKHTRDRLAHASRE</sequence>
<feature type="binding site" evidence="9">
    <location>
        <position position="452"/>
    </location>
    <ligand>
        <name>S-adenosyl-L-methionine</name>
        <dbReference type="ChEBI" id="CHEBI:59789"/>
    </ligand>
</feature>
<keyword evidence="2" id="KW-0820">tRNA-binding</keyword>
<evidence type="ECO:0000256" key="1">
    <source>
        <dbReference type="ARBA" id="ARBA00004123"/>
    </source>
</evidence>
<keyword evidence="5 9" id="KW-0949">S-adenosyl-L-methionine</keyword>
<dbReference type="InterPro" id="IPR057285">
    <property type="entry name" value="Pre-PUA_NSUN2"/>
</dbReference>
<keyword evidence="11" id="KW-0812">Transmembrane</keyword>
<dbReference type="Pfam" id="PF01189">
    <property type="entry name" value="Methyltr_RsmB-F"/>
    <property type="match status" value="1"/>
</dbReference>
<reference evidence="13" key="2">
    <citation type="submission" date="2015-06" db="UniProtKB">
        <authorList>
            <consortium name="EnsemblProtists"/>
        </authorList>
    </citation>
    <scope>IDENTIFICATION</scope>
    <source>
        <strain evidence="13">Pr102</strain>
    </source>
</reference>
<dbReference type="EnsemblProtists" id="Phyra77667">
    <property type="protein sequence ID" value="Phyra77667"/>
    <property type="gene ID" value="Phyra77667"/>
</dbReference>
<comment type="caution">
    <text evidence="9">Lacks conserved residue(s) required for the propagation of feature annotation.</text>
</comment>
<keyword evidence="14" id="KW-1185">Reference proteome</keyword>
<dbReference type="Pfam" id="PF25376">
    <property type="entry name" value="Pre-PUA_NSUN2"/>
    <property type="match status" value="1"/>
</dbReference>
<feature type="region of interest" description="Disordered" evidence="10">
    <location>
        <begin position="661"/>
        <end position="681"/>
    </location>
</feature>
<dbReference type="eggNOG" id="KOG2198">
    <property type="taxonomic scope" value="Eukaryota"/>
</dbReference>
<dbReference type="PANTHER" id="PTHR22808:SF1">
    <property type="entry name" value="RNA CYTOSINE-C(5)-METHYLTRANSFERASE NSUN2-RELATED"/>
    <property type="match status" value="1"/>
</dbReference>
<feature type="binding site" evidence="9">
    <location>
        <begin position="366"/>
        <end position="372"/>
    </location>
    <ligand>
        <name>S-adenosyl-L-methionine</name>
        <dbReference type="ChEBI" id="CHEBI:59789"/>
    </ligand>
</feature>
<dbReference type="InterPro" id="IPR029063">
    <property type="entry name" value="SAM-dependent_MTases_sf"/>
</dbReference>
<feature type="domain" description="SAM-dependent MTase RsmB/NOP-type" evidence="12">
    <location>
        <begin position="241"/>
        <end position="625"/>
    </location>
</feature>
<feature type="transmembrane region" description="Helical" evidence="11">
    <location>
        <begin position="34"/>
        <end position="56"/>
    </location>
</feature>
<organism evidence="13 14">
    <name type="scientific">Phytophthora ramorum</name>
    <name type="common">Sudden oak death agent</name>
    <dbReference type="NCBI Taxonomy" id="164328"/>
    <lineage>
        <taxon>Eukaryota</taxon>
        <taxon>Sar</taxon>
        <taxon>Stramenopiles</taxon>
        <taxon>Oomycota</taxon>
        <taxon>Peronosporomycetes</taxon>
        <taxon>Peronosporales</taxon>
        <taxon>Peronosporaceae</taxon>
        <taxon>Phytophthora</taxon>
    </lineage>
</organism>
<feature type="transmembrane region" description="Helical" evidence="11">
    <location>
        <begin position="104"/>
        <end position="123"/>
    </location>
</feature>
<feature type="transmembrane region" description="Helical" evidence="11">
    <location>
        <begin position="77"/>
        <end position="98"/>
    </location>
</feature>
<dbReference type="SUPFAM" id="SSF53335">
    <property type="entry name" value="S-adenosyl-L-methionine-dependent methyltransferases"/>
    <property type="match status" value="1"/>
</dbReference>
<reference evidence="14" key="1">
    <citation type="journal article" date="2006" name="Science">
        <title>Phytophthora genome sequences uncover evolutionary origins and mechanisms of pathogenesis.</title>
        <authorList>
            <person name="Tyler B.M."/>
            <person name="Tripathy S."/>
            <person name="Zhang X."/>
            <person name="Dehal P."/>
            <person name="Jiang R.H."/>
            <person name="Aerts A."/>
            <person name="Arredondo F.D."/>
            <person name="Baxter L."/>
            <person name="Bensasson D."/>
            <person name="Beynon J.L."/>
            <person name="Chapman J."/>
            <person name="Damasceno C.M."/>
            <person name="Dorrance A.E."/>
            <person name="Dou D."/>
            <person name="Dickerman A.W."/>
            <person name="Dubchak I.L."/>
            <person name="Garbelotto M."/>
            <person name="Gijzen M."/>
            <person name="Gordon S.G."/>
            <person name="Govers F."/>
            <person name="Grunwald N.J."/>
            <person name="Huang W."/>
            <person name="Ivors K.L."/>
            <person name="Jones R.W."/>
            <person name="Kamoun S."/>
            <person name="Krampis K."/>
            <person name="Lamour K.H."/>
            <person name="Lee M.K."/>
            <person name="McDonald W.H."/>
            <person name="Medina M."/>
            <person name="Meijer H.J."/>
            <person name="Nordberg E.K."/>
            <person name="Maclean D.J."/>
            <person name="Ospina-Giraldo M.D."/>
            <person name="Morris P.F."/>
            <person name="Phuntumart V."/>
            <person name="Putnam N.H."/>
            <person name="Rash S."/>
            <person name="Rose J.K."/>
            <person name="Sakihama Y."/>
            <person name="Salamov A.A."/>
            <person name="Savidor A."/>
            <person name="Scheuring C.F."/>
            <person name="Smith B.M."/>
            <person name="Sobral B.W."/>
            <person name="Terry A."/>
            <person name="Torto-Alalibo T.A."/>
            <person name="Win J."/>
            <person name="Xu Z."/>
            <person name="Zhang H."/>
            <person name="Grigoriev I.V."/>
            <person name="Rokhsar D.S."/>
            <person name="Boore J.L."/>
        </authorList>
    </citation>
    <scope>NUCLEOTIDE SEQUENCE [LARGE SCALE GENOMIC DNA]</scope>
    <source>
        <strain evidence="14">Pr102</strain>
    </source>
</reference>
<evidence type="ECO:0000256" key="11">
    <source>
        <dbReference type="SAM" id="Phobius"/>
    </source>
</evidence>
<dbReference type="GO" id="GO:0030488">
    <property type="term" value="P:tRNA methylation"/>
    <property type="evidence" value="ECO:0007669"/>
    <property type="project" value="UniProtKB-ARBA"/>
</dbReference>
<dbReference type="InParanoid" id="H3GME8"/>
<dbReference type="GO" id="GO:0008168">
    <property type="term" value="F:methyltransferase activity"/>
    <property type="evidence" value="ECO:0000318"/>
    <property type="project" value="GO_Central"/>
</dbReference>
<keyword evidence="3 9" id="KW-0489">Methyltransferase</keyword>
<evidence type="ECO:0000313" key="13">
    <source>
        <dbReference type="EnsemblProtists" id="Phyra77667"/>
    </source>
</evidence>
<dbReference type="PRINTS" id="PR02008">
    <property type="entry name" value="RCMTFAMILY"/>
</dbReference>
<dbReference type="GO" id="GO:0001510">
    <property type="term" value="P:RNA methylation"/>
    <property type="evidence" value="ECO:0000318"/>
    <property type="project" value="GO_Central"/>
</dbReference>
<evidence type="ECO:0000256" key="2">
    <source>
        <dbReference type="ARBA" id="ARBA00022555"/>
    </source>
</evidence>
<dbReference type="VEuPathDB" id="FungiDB:KRP22_12544"/>
<comment type="subcellular location">
    <subcellularLocation>
        <location evidence="1">Nucleus</location>
    </subcellularLocation>
</comment>
<evidence type="ECO:0000256" key="7">
    <source>
        <dbReference type="ARBA" id="ARBA00022884"/>
    </source>
</evidence>
<evidence type="ECO:0000259" key="12">
    <source>
        <dbReference type="PROSITE" id="PS51686"/>
    </source>
</evidence>
<dbReference type="InterPro" id="IPR023267">
    <property type="entry name" value="RCMT"/>
</dbReference>
<dbReference type="AlphaFoldDB" id="H3GME8"/>
<evidence type="ECO:0000256" key="3">
    <source>
        <dbReference type="ARBA" id="ARBA00022603"/>
    </source>
</evidence>
<dbReference type="HOGENOM" id="CLU_328604_0_0_1"/>
<feature type="transmembrane region" description="Helical" evidence="11">
    <location>
        <begin position="173"/>
        <end position="194"/>
    </location>
</feature>
<keyword evidence="4 9" id="KW-0808">Transferase</keyword>
<dbReference type="Gene3D" id="3.40.50.150">
    <property type="entry name" value="Vaccinia Virus protein VP39"/>
    <property type="match status" value="1"/>
</dbReference>
<evidence type="ECO:0000256" key="5">
    <source>
        <dbReference type="ARBA" id="ARBA00022691"/>
    </source>
</evidence>
<keyword evidence="7 9" id="KW-0694">RNA-binding</keyword>
<dbReference type="VEuPathDB" id="FungiDB:KRP23_13559"/>
<dbReference type="InterPro" id="IPR049560">
    <property type="entry name" value="MeTrfase_RsmB-F_NOP2_cat"/>
</dbReference>
<dbReference type="PANTHER" id="PTHR22808">
    <property type="entry name" value="NCL1 YEAST -RELATED NOL1/NOP2/FMU SUN DOMAIN-CONTAINING"/>
    <property type="match status" value="1"/>
</dbReference>
<evidence type="ECO:0000256" key="10">
    <source>
        <dbReference type="SAM" id="MobiDB-lite"/>
    </source>
</evidence>
<dbReference type="Proteomes" id="UP000005238">
    <property type="component" value="Unassembled WGS sequence"/>
</dbReference>
<evidence type="ECO:0000256" key="4">
    <source>
        <dbReference type="ARBA" id="ARBA00022679"/>
    </source>
</evidence>
<feature type="binding site" evidence="9">
    <location>
        <position position="397"/>
    </location>
    <ligand>
        <name>S-adenosyl-L-methionine</name>
        <dbReference type="ChEBI" id="CHEBI:59789"/>
    </ligand>
</feature>
<dbReference type="GO" id="GO:0016428">
    <property type="term" value="F:tRNA (cytidine-5-)-methyltransferase activity"/>
    <property type="evidence" value="ECO:0007669"/>
    <property type="project" value="InterPro"/>
</dbReference>
<dbReference type="STRING" id="164328.H3GME8"/>
<evidence type="ECO:0000313" key="14">
    <source>
        <dbReference type="Proteomes" id="UP000005238"/>
    </source>
</evidence>
<dbReference type="PRINTS" id="PR02011">
    <property type="entry name" value="RCMTNCL1"/>
</dbReference>
<dbReference type="PROSITE" id="PS51686">
    <property type="entry name" value="SAM_MT_RSMB_NOP"/>
    <property type="match status" value="1"/>
</dbReference>
<comment type="similarity">
    <text evidence="9">Belongs to the class I-like SAM-binding methyltransferase superfamily. RsmB/NOP family.</text>
</comment>
<accession>H3GME8</accession>
<evidence type="ECO:0000256" key="9">
    <source>
        <dbReference type="PROSITE-ProRule" id="PRU01023"/>
    </source>
</evidence>
<feature type="active site" description="Nucleophile" evidence="9">
    <location>
        <position position="507"/>
    </location>
</feature>
<name>H3GME8_PHYRM</name>
<keyword evidence="6" id="KW-0819">tRNA processing</keyword>
<dbReference type="InterPro" id="IPR001678">
    <property type="entry name" value="MeTrfase_RsmB-F_NOP2_dom"/>
</dbReference>
<evidence type="ECO:0000256" key="6">
    <source>
        <dbReference type="ARBA" id="ARBA00022694"/>
    </source>
</evidence>